<sequence length="65" mass="7657">MTHEQLRSYREAMSYIGEGSDNEFNEDYKKAYQSSILATELLLQLVEDLDSELKLTKQLLNQEVW</sequence>
<accession>A0A8S5UTB0</accession>
<dbReference type="EMBL" id="BK016136">
    <property type="protein sequence ID" value="DAF97727.1"/>
    <property type="molecule type" value="Genomic_DNA"/>
</dbReference>
<organism evidence="1">
    <name type="scientific">Myoviridae sp. ctYA416</name>
    <dbReference type="NCBI Taxonomy" id="2825125"/>
    <lineage>
        <taxon>Viruses</taxon>
        <taxon>Duplodnaviria</taxon>
        <taxon>Heunggongvirae</taxon>
        <taxon>Uroviricota</taxon>
        <taxon>Caudoviricetes</taxon>
    </lineage>
</organism>
<evidence type="ECO:0000313" key="1">
    <source>
        <dbReference type="EMBL" id="DAF97727.1"/>
    </source>
</evidence>
<reference evidence="1" key="1">
    <citation type="journal article" date="2021" name="Proc. Natl. Acad. Sci. U.S.A.">
        <title>A Catalog of Tens of Thousands of Viruses from Human Metagenomes Reveals Hidden Associations with Chronic Diseases.</title>
        <authorList>
            <person name="Tisza M.J."/>
            <person name="Buck C.B."/>
        </authorList>
    </citation>
    <scope>NUCLEOTIDE SEQUENCE</scope>
    <source>
        <strain evidence="1">CtYA416</strain>
    </source>
</reference>
<proteinExistence type="predicted"/>
<name>A0A8S5UTB0_9CAUD</name>
<protein>
    <submittedName>
        <fullName evidence="1">Uncharacterized protein</fullName>
    </submittedName>
</protein>